<dbReference type="Proteomes" id="UP000641514">
    <property type="component" value="Unassembled WGS sequence"/>
</dbReference>
<comment type="caution">
    <text evidence="2">The sequence shown here is derived from an EMBL/GenBank/DDBJ whole genome shotgun (WGS) entry which is preliminary data.</text>
</comment>
<accession>A0A916XD99</accession>
<feature type="transmembrane region" description="Helical" evidence="1">
    <location>
        <begin position="74"/>
        <end position="95"/>
    </location>
</feature>
<dbReference type="EMBL" id="BMJH01000002">
    <property type="protein sequence ID" value="GGC65145.1"/>
    <property type="molecule type" value="Genomic_DNA"/>
</dbReference>
<feature type="transmembrane region" description="Helical" evidence="1">
    <location>
        <begin position="174"/>
        <end position="197"/>
    </location>
</feature>
<feature type="transmembrane region" description="Helical" evidence="1">
    <location>
        <begin position="263"/>
        <end position="288"/>
    </location>
</feature>
<feature type="transmembrane region" description="Helical" evidence="1">
    <location>
        <begin position="116"/>
        <end position="145"/>
    </location>
</feature>
<evidence type="ECO:0000313" key="2">
    <source>
        <dbReference type="EMBL" id="GGC65145.1"/>
    </source>
</evidence>
<evidence type="ECO:0000256" key="1">
    <source>
        <dbReference type="SAM" id="Phobius"/>
    </source>
</evidence>
<reference evidence="2" key="2">
    <citation type="submission" date="2020-09" db="EMBL/GenBank/DDBJ databases">
        <authorList>
            <person name="Sun Q."/>
            <person name="Zhou Y."/>
        </authorList>
    </citation>
    <scope>NUCLEOTIDE SEQUENCE</scope>
    <source>
        <strain evidence="2">CGMCC 1.15478</strain>
    </source>
</reference>
<reference evidence="2" key="1">
    <citation type="journal article" date="2014" name="Int. J. Syst. Evol. Microbiol.">
        <title>Complete genome sequence of Corynebacterium casei LMG S-19264T (=DSM 44701T), isolated from a smear-ripened cheese.</title>
        <authorList>
            <consortium name="US DOE Joint Genome Institute (JGI-PGF)"/>
            <person name="Walter F."/>
            <person name="Albersmeier A."/>
            <person name="Kalinowski J."/>
            <person name="Ruckert C."/>
        </authorList>
    </citation>
    <scope>NUCLEOTIDE SEQUENCE</scope>
    <source>
        <strain evidence="2">CGMCC 1.15478</strain>
    </source>
</reference>
<organism evidence="2 3">
    <name type="scientific">Hoyosella rhizosphaerae</name>
    <dbReference type="NCBI Taxonomy" id="1755582"/>
    <lineage>
        <taxon>Bacteria</taxon>
        <taxon>Bacillati</taxon>
        <taxon>Actinomycetota</taxon>
        <taxon>Actinomycetes</taxon>
        <taxon>Mycobacteriales</taxon>
        <taxon>Hoyosellaceae</taxon>
        <taxon>Hoyosella</taxon>
    </lineage>
</organism>
<evidence type="ECO:0000313" key="3">
    <source>
        <dbReference type="Proteomes" id="UP000641514"/>
    </source>
</evidence>
<keyword evidence="1" id="KW-0812">Transmembrane</keyword>
<dbReference type="AlphaFoldDB" id="A0A916XD99"/>
<keyword evidence="1" id="KW-0472">Membrane</keyword>
<keyword evidence="1" id="KW-1133">Transmembrane helix</keyword>
<dbReference type="RefSeq" id="WP_188673252.1">
    <property type="nucleotide sequence ID" value="NZ_BMJH01000002.1"/>
</dbReference>
<gene>
    <name evidence="2" type="ORF">GCM10011410_17050</name>
</gene>
<sequence length="299" mass="30667">MRPLILGVFFLAIVLIVTAIRTSRSGSVGTSAQTDRGYRANRPLQHRLYIPIAIAGGAVAAYITTTGGTLGRGYALAAPIFALTFLGGVIASEISKPPERTAVRRASLTTRTTRQYVPVPLTAAVVVGTVVLGALMVLGATAGVADDLGRSGRSFAFQCGEFVSGANGPWPGGFYVGPLALILATVLVLTAIGLWALTWRTPVDNDLASDSGERLRSASRVIAAAGLAISIPLAGISAIMASALSNVPSEYDGTACTPGWPAVVAPILLIAALGGVALAFWCLSVLLVPVARRSGKVTT</sequence>
<keyword evidence="3" id="KW-1185">Reference proteome</keyword>
<feature type="transmembrane region" description="Helical" evidence="1">
    <location>
        <begin position="218"/>
        <end position="243"/>
    </location>
</feature>
<protein>
    <submittedName>
        <fullName evidence="2">Uncharacterized protein</fullName>
    </submittedName>
</protein>
<name>A0A916XD99_9ACTN</name>
<proteinExistence type="predicted"/>